<evidence type="ECO:0000256" key="1">
    <source>
        <dbReference type="ARBA" id="ARBA00004651"/>
    </source>
</evidence>
<feature type="transmembrane region" description="Helical" evidence="7">
    <location>
        <begin position="94"/>
        <end position="119"/>
    </location>
</feature>
<protein>
    <submittedName>
        <fullName evidence="8">Lipopolysaccharide biosynthesis protein</fullName>
    </submittedName>
</protein>
<dbReference type="PANTHER" id="PTHR30250">
    <property type="entry name" value="PST FAMILY PREDICTED COLANIC ACID TRANSPORTER"/>
    <property type="match status" value="1"/>
</dbReference>
<comment type="caution">
    <text evidence="8">The sequence shown here is derived from an EMBL/GenBank/DDBJ whole genome shotgun (WGS) entry which is preliminary data.</text>
</comment>
<reference evidence="8" key="1">
    <citation type="submission" date="2019-11" db="EMBL/GenBank/DDBJ databases">
        <title>Genomic insights into an expanded diversity of filamentous marine cyanobacteria reveals the extraordinary biosynthetic potential of Moorea and Okeania.</title>
        <authorList>
            <person name="Ferreira Leao T."/>
            <person name="Wang M."/>
            <person name="Moss N."/>
            <person name="Da Silva R."/>
            <person name="Sanders J."/>
            <person name="Nurk S."/>
            <person name="Gurevich A."/>
            <person name="Humphrey G."/>
            <person name="Reher R."/>
            <person name="Zhu Q."/>
            <person name="Belda-Ferre P."/>
            <person name="Glukhov E."/>
            <person name="Rex R."/>
            <person name="Dorrestein P.C."/>
            <person name="Knight R."/>
            <person name="Pevzner P."/>
            <person name="Gerwick W.H."/>
            <person name="Gerwick L."/>
        </authorList>
    </citation>
    <scope>NUCLEOTIDE SEQUENCE</scope>
    <source>
        <strain evidence="8">SIO1C4</strain>
    </source>
</reference>
<evidence type="ECO:0000256" key="3">
    <source>
        <dbReference type="ARBA" id="ARBA00022475"/>
    </source>
</evidence>
<dbReference type="AlphaFoldDB" id="A0A6B3NLN2"/>
<sequence>MVSFVKELEVRVRKKLNNQFIRNLGWLTGSQLIEKVLRLAATVVIARYLTKYDYGLVAMIMTTYEFTQVFTKIGIGGKLIQVEKHRLDELCNSAYWLNWVLSVSLFVIQCIASFGVAWFCDAPQLVLPICALATVYLITPVGRIQATLIQRENRMKITATINTLKMVLSNAIAAVFAVFGLGMWSLVLGKILVTPIDFIISLRCHPWRVSRKFTTEHWGEIFTFGRGILGAALLGKLRDQLDYLIIARFLGIEQLGIYYFAFNAGLGISQSIIQSIAVALYPHLCSLRFQWSQFKKRYFSSLKTISFIVIPFVLTQSILAPFYVPIVFGQKWIVAIPVLVLICLSAIPRAFALPPAQLLIVIGKTDLNLLWGGAFTLIFTIGLLIGVQWQAIGVAWSVLIIHVIYVPWFLLWSTNFVFNKLKFTQAEPTVETNPEEEAPAVNERELLPAKFQLDNFWP</sequence>
<feature type="transmembrane region" description="Helical" evidence="7">
    <location>
        <begin position="167"/>
        <end position="187"/>
    </location>
</feature>
<feature type="transmembrane region" description="Helical" evidence="7">
    <location>
        <begin position="367"/>
        <end position="387"/>
    </location>
</feature>
<feature type="transmembrane region" description="Helical" evidence="7">
    <location>
        <begin position="305"/>
        <end position="326"/>
    </location>
</feature>
<dbReference type="InterPro" id="IPR050833">
    <property type="entry name" value="Poly_Biosynth_Transport"/>
</dbReference>
<proteinExistence type="inferred from homology"/>
<keyword evidence="4 7" id="KW-0812">Transmembrane</keyword>
<accession>A0A6B3NLN2</accession>
<keyword evidence="5 7" id="KW-1133">Transmembrane helix</keyword>
<gene>
    <name evidence="8" type="ORF">F6J89_23390</name>
</gene>
<dbReference type="Pfam" id="PF13440">
    <property type="entry name" value="Polysacc_synt_3"/>
    <property type="match status" value="1"/>
</dbReference>
<evidence type="ECO:0000256" key="2">
    <source>
        <dbReference type="ARBA" id="ARBA00007430"/>
    </source>
</evidence>
<feature type="transmembrane region" description="Helical" evidence="7">
    <location>
        <begin position="332"/>
        <end position="355"/>
    </location>
</feature>
<evidence type="ECO:0000256" key="7">
    <source>
        <dbReference type="SAM" id="Phobius"/>
    </source>
</evidence>
<dbReference type="CDD" id="cd13127">
    <property type="entry name" value="MATE_tuaB_like"/>
    <property type="match status" value="1"/>
</dbReference>
<comment type="subcellular location">
    <subcellularLocation>
        <location evidence="1">Cell membrane</location>
        <topology evidence="1">Multi-pass membrane protein</topology>
    </subcellularLocation>
</comment>
<evidence type="ECO:0000256" key="6">
    <source>
        <dbReference type="ARBA" id="ARBA00023136"/>
    </source>
</evidence>
<feature type="transmembrane region" description="Helical" evidence="7">
    <location>
        <begin position="125"/>
        <end position="146"/>
    </location>
</feature>
<dbReference type="GO" id="GO:0005886">
    <property type="term" value="C:plasma membrane"/>
    <property type="evidence" value="ECO:0007669"/>
    <property type="project" value="UniProtKB-SubCell"/>
</dbReference>
<keyword evidence="6 7" id="KW-0472">Membrane</keyword>
<dbReference type="PANTHER" id="PTHR30250:SF10">
    <property type="entry name" value="LIPOPOLYSACCHARIDE BIOSYNTHESIS PROTEIN WZXC"/>
    <property type="match status" value="1"/>
</dbReference>
<comment type="similarity">
    <text evidence="2">Belongs to the polysaccharide synthase family.</text>
</comment>
<evidence type="ECO:0000313" key="8">
    <source>
        <dbReference type="EMBL" id="NER30481.1"/>
    </source>
</evidence>
<name>A0A6B3NLN2_9CYAN</name>
<evidence type="ECO:0000256" key="4">
    <source>
        <dbReference type="ARBA" id="ARBA00022692"/>
    </source>
</evidence>
<feature type="transmembrane region" description="Helical" evidence="7">
    <location>
        <begin position="393"/>
        <end position="412"/>
    </location>
</feature>
<keyword evidence="3" id="KW-1003">Cell membrane</keyword>
<organism evidence="8">
    <name type="scientific">Symploca sp. SIO1C4</name>
    <dbReference type="NCBI Taxonomy" id="2607765"/>
    <lineage>
        <taxon>Bacteria</taxon>
        <taxon>Bacillati</taxon>
        <taxon>Cyanobacteriota</taxon>
        <taxon>Cyanophyceae</taxon>
        <taxon>Coleofasciculales</taxon>
        <taxon>Coleofasciculaceae</taxon>
        <taxon>Symploca</taxon>
    </lineage>
</organism>
<evidence type="ECO:0000256" key="5">
    <source>
        <dbReference type="ARBA" id="ARBA00022989"/>
    </source>
</evidence>
<dbReference type="EMBL" id="JAAHFQ010000568">
    <property type="protein sequence ID" value="NER30481.1"/>
    <property type="molecule type" value="Genomic_DNA"/>
</dbReference>